<dbReference type="RefSeq" id="WP_188860434.1">
    <property type="nucleotide sequence ID" value="NZ_BMLT01000004.1"/>
</dbReference>
<dbReference type="Proteomes" id="UP000599578">
    <property type="component" value="Unassembled WGS sequence"/>
</dbReference>
<evidence type="ECO:0000313" key="2">
    <source>
        <dbReference type="Proteomes" id="UP000599578"/>
    </source>
</evidence>
<comment type="caution">
    <text evidence="1">The sequence shown here is derived from an EMBL/GenBank/DDBJ whole genome shotgun (WGS) entry which is preliminary data.</text>
</comment>
<keyword evidence="2" id="KW-1185">Reference proteome</keyword>
<sequence length="91" mass="10065">MIAELLGADGLGTTSNLQAIETVTPRHKVMFHEYQIQHFASVGEVNVENLIAAARSERAKIVRAFLSRIFRRQAQPAFTQPAFTQPALQAS</sequence>
<dbReference type="EMBL" id="BMLT01000004">
    <property type="protein sequence ID" value="GGO81274.1"/>
    <property type="molecule type" value="Genomic_DNA"/>
</dbReference>
<accession>A0A917ZFR2</accession>
<evidence type="ECO:0000313" key="1">
    <source>
        <dbReference type="EMBL" id="GGO81274.1"/>
    </source>
</evidence>
<dbReference type="AlphaFoldDB" id="A0A917ZFR2"/>
<name>A0A917ZFR2_9GAMM</name>
<organism evidence="1 2">
    <name type="scientific">Marinobacterium nitratireducens</name>
    <dbReference type="NCBI Taxonomy" id="518897"/>
    <lineage>
        <taxon>Bacteria</taxon>
        <taxon>Pseudomonadati</taxon>
        <taxon>Pseudomonadota</taxon>
        <taxon>Gammaproteobacteria</taxon>
        <taxon>Oceanospirillales</taxon>
        <taxon>Oceanospirillaceae</taxon>
        <taxon>Marinobacterium</taxon>
    </lineage>
</organism>
<protein>
    <submittedName>
        <fullName evidence="1">Uncharacterized protein</fullName>
    </submittedName>
</protein>
<gene>
    <name evidence="1" type="ORF">GCM10011348_19920</name>
</gene>
<proteinExistence type="predicted"/>
<reference evidence="1 2" key="1">
    <citation type="journal article" date="2014" name="Int. J. Syst. Evol. Microbiol.">
        <title>Complete genome sequence of Corynebacterium casei LMG S-19264T (=DSM 44701T), isolated from a smear-ripened cheese.</title>
        <authorList>
            <consortium name="US DOE Joint Genome Institute (JGI-PGF)"/>
            <person name="Walter F."/>
            <person name="Albersmeier A."/>
            <person name="Kalinowski J."/>
            <person name="Ruckert C."/>
        </authorList>
    </citation>
    <scope>NUCLEOTIDE SEQUENCE [LARGE SCALE GENOMIC DNA]</scope>
    <source>
        <strain evidence="1 2">CGMCC 1.7286</strain>
    </source>
</reference>